<evidence type="ECO:0000256" key="6">
    <source>
        <dbReference type="ARBA" id="ARBA00048109"/>
    </source>
</evidence>
<comment type="similarity">
    <text evidence="2">Belongs to the mycobacterial A85 antigen family.</text>
</comment>
<dbReference type="Proteomes" id="UP001252243">
    <property type="component" value="Unassembled WGS sequence"/>
</dbReference>
<evidence type="ECO:0000313" key="8">
    <source>
        <dbReference type="Proteomes" id="UP001252243"/>
    </source>
</evidence>
<dbReference type="EC" id="2.3.1.20" evidence="4"/>
<dbReference type="InterPro" id="IPR006311">
    <property type="entry name" value="TAT_signal"/>
</dbReference>
<comment type="caution">
    <text evidence="7">The sequence shown here is derived from an EMBL/GenBank/DDBJ whole genome shotgun (WGS) entry which is preliminary data.</text>
</comment>
<comment type="catalytic activity">
    <reaction evidence="1">
        <text>2 alpha,alpha'-trehalose 6-mycolate = alpha,alpha'-trehalose 6,6'-bismycolate + alpha,alpha-trehalose</text>
        <dbReference type="Rhea" id="RHEA:23472"/>
        <dbReference type="ChEBI" id="CHEBI:16551"/>
        <dbReference type="ChEBI" id="CHEBI:18195"/>
        <dbReference type="ChEBI" id="CHEBI:18234"/>
        <dbReference type="EC" id="2.3.1.122"/>
    </reaction>
</comment>
<evidence type="ECO:0000256" key="5">
    <source>
        <dbReference type="ARBA" id="ARBA00032572"/>
    </source>
</evidence>
<name>A0ABU1U7J6_9MICC</name>
<evidence type="ECO:0000256" key="4">
    <source>
        <dbReference type="ARBA" id="ARBA00013244"/>
    </source>
</evidence>
<gene>
    <name evidence="7" type="ORF">J2X01_000433</name>
</gene>
<dbReference type="Pfam" id="PF00756">
    <property type="entry name" value="Esterase"/>
    <property type="match status" value="1"/>
</dbReference>
<dbReference type="EC" id="2.3.1.122" evidence="3"/>
<dbReference type="RefSeq" id="WP_310050154.1">
    <property type="nucleotide sequence ID" value="NZ_JAVDVQ010000001.1"/>
</dbReference>
<dbReference type="EMBL" id="JAVDVQ010000001">
    <property type="protein sequence ID" value="MDR7081164.1"/>
    <property type="molecule type" value="Genomic_DNA"/>
</dbReference>
<evidence type="ECO:0000256" key="3">
    <source>
        <dbReference type="ARBA" id="ARBA00012820"/>
    </source>
</evidence>
<dbReference type="InterPro" id="IPR029058">
    <property type="entry name" value="AB_hydrolase_fold"/>
</dbReference>
<dbReference type="PROSITE" id="PS51318">
    <property type="entry name" value="TAT"/>
    <property type="match status" value="1"/>
</dbReference>
<proteinExistence type="inferred from homology"/>
<dbReference type="Gene3D" id="3.40.50.1820">
    <property type="entry name" value="alpha/beta hydrolase"/>
    <property type="match status" value="1"/>
</dbReference>
<accession>A0ABU1U7J6</accession>
<protein>
    <recommendedName>
        <fullName evidence="5">Acyl-CoA:diacylglycerol acyltransferase</fullName>
        <ecNumber evidence="3">2.3.1.122</ecNumber>
        <ecNumber evidence="4">2.3.1.20</ecNumber>
    </recommendedName>
</protein>
<dbReference type="InterPro" id="IPR000801">
    <property type="entry name" value="Esterase-like"/>
</dbReference>
<sequence>MEESVLSRRRLLALAGIGLGAAALPACTEGIPPVEASSPAATVPPAAASPWTVRTGTGSFVSAFRRGVVSHWSLTAPELPPGGKPPELPVAVFLHGLGSSHVALLEGLAAHEALQEHVDAGGAPFAIAAVDGGNTWWHHRADGSDTQSMLVTEFVPFLGSQGCDLGRIGLFGLSMGGFGSLLLASQGRLPGVRAVAAMSPAVWASYDEGMDSAFDGPDDFAAHDVFALRPRLAALPKRIDCGTGDDLAATVRDYRADLPGTVEGGFGPGGHDDTYWRSILPEVFSFLGRNLG</sequence>
<reference evidence="7 8" key="1">
    <citation type="submission" date="2023-07" db="EMBL/GenBank/DDBJ databases">
        <title>Sorghum-associated microbial communities from plants grown in Nebraska, USA.</title>
        <authorList>
            <person name="Schachtman D."/>
        </authorList>
    </citation>
    <scope>NUCLEOTIDE SEQUENCE [LARGE SCALE GENOMIC DNA]</scope>
    <source>
        <strain evidence="7 8">BE167</strain>
    </source>
</reference>
<comment type="catalytic activity">
    <reaction evidence="6">
        <text>an acyl-CoA + a 1,2-diacyl-sn-glycerol = a triacyl-sn-glycerol + CoA</text>
        <dbReference type="Rhea" id="RHEA:10868"/>
        <dbReference type="ChEBI" id="CHEBI:17815"/>
        <dbReference type="ChEBI" id="CHEBI:57287"/>
        <dbReference type="ChEBI" id="CHEBI:58342"/>
        <dbReference type="ChEBI" id="CHEBI:64615"/>
        <dbReference type="EC" id="2.3.1.20"/>
    </reaction>
</comment>
<evidence type="ECO:0000256" key="2">
    <source>
        <dbReference type="ARBA" id="ARBA00005874"/>
    </source>
</evidence>
<evidence type="ECO:0000313" key="7">
    <source>
        <dbReference type="EMBL" id="MDR7081164.1"/>
    </source>
</evidence>
<keyword evidence="8" id="KW-1185">Reference proteome</keyword>
<organism evidence="7 8">
    <name type="scientific">Arthrobacter ginsengisoli</name>
    <dbReference type="NCBI Taxonomy" id="1356565"/>
    <lineage>
        <taxon>Bacteria</taxon>
        <taxon>Bacillati</taxon>
        <taxon>Actinomycetota</taxon>
        <taxon>Actinomycetes</taxon>
        <taxon>Micrococcales</taxon>
        <taxon>Micrococcaceae</taxon>
        <taxon>Arthrobacter</taxon>
    </lineage>
</organism>
<evidence type="ECO:0000256" key="1">
    <source>
        <dbReference type="ARBA" id="ARBA00000697"/>
    </source>
</evidence>
<dbReference type="SUPFAM" id="SSF53474">
    <property type="entry name" value="alpha/beta-Hydrolases"/>
    <property type="match status" value="1"/>
</dbReference>